<dbReference type="AlphaFoldDB" id="A0A2K2D043"/>
<reference evidence="2" key="3">
    <citation type="submission" date="2018-08" db="UniProtKB">
        <authorList>
            <consortium name="EnsemblPlants"/>
        </authorList>
    </citation>
    <scope>IDENTIFICATION</scope>
    <source>
        <strain evidence="2">cv. Bd21</strain>
    </source>
</reference>
<keyword evidence="3" id="KW-1185">Reference proteome</keyword>
<reference evidence="1 2" key="1">
    <citation type="journal article" date="2010" name="Nature">
        <title>Genome sequencing and analysis of the model grass Brachypodium distachyon.</title>
        <authorList>
            <consortium name="International Brachypodium Initiative"/>
        </authorList>
    </citation>
    <scope>NUCLEOTIDE SEQUENCE [LARGE SCALE GENOMIC DNA]</scope>
    <source>
        <strain evidence="1 2">Bd21</strain>
    </source>
</reference>
<dbReference type="Proteomes" id="UP000008810">
    <property type="component" value="Chromosome 3"/>
</dbReference>
<protein>
    <submittedName>
        <fullName evidence="1 2">Uncharacterized protein</fullName>
    </submittedName>
</protein>
<dbReference type="Gramene" id="PNT67651">
    <property type="protein sequence ID" value="PNT67651"/>
    <property type="gene ID" value="BRADI_3g30153v3"/>
</dbReference>
<evidence type="ECO:0000313" key="1">
    <source>
        <dbReference type="EMBL" id="PNT67651.1"/>
    </source>
</evidence>
<name>A0A2K2D043_BRADI</name>
<proteinExistence type="predicted"/>
<evidence type="ECO:0000313" key="2">
    <source>
        <dbReference type="EnsemblPlants" id="PNT67651"/>
    </source>
</evidence>
<sequence>MKGVQKFKLTYLRHERTKCAQLLCCMYIETESSCLDVEKGQFIQVQNFIGATFAN</sequence>
<dbReference type="InParanoid" id="A0A2K2D043"/>
<organism evidence="1">
    <name type="scientific">Brachypodium distachyon</name>
    <name type="common">Purple false brome</name>
    <name type="synonym">Trachynia distachya</name>
    <dbReference type="NCBI Taxonomy" id="15368"/>
    <lineage>
        <taxon>Eukaryota</taxon>
        <taxon>Viridiplantae</taxon>
        <taxon>Streptophyta</taxon>
        <taxon>Embryophyta</taxon>
        <taxon>Tracheophyta</taxon>
        <taxon>Spermatophyta</taxon>
        <taxon>Magnoliopsida</taxon>
        <taxon>Liliopsida</taxon>
        <taxon>Poales</taxon>
        <taxon>Poaceae</taxon>
        <taxon>BOP clade</taxon>
        <taxon>Pooideae</taxon>
        <taxon>Stipodae</taxon>
        <taxon>Brachypodieae</taxon>
        <taxon>Brachypodium</taxon>
    </lineage>
</organism>
<gene>
    <name evidence="1" type="ORF">BRADI_3g30153v3</name>
</gene>
<reference evidence="1" key="2">
    <citation type="submission" date="2017-06" db="EMBL/GenBank/DDBJ databases">
        <title>WGS assembly of Brachypodium distachyon.</title>
        <authorList>
            <consortium name="The International Brachypodium Initiative"/>
            <person name="Lucas S."/>
            <person name="Harmon-Smith M."/>
            <person name="Lail K."/>
            <person name="Tice H."/>
            <person name="Grimwood J."/>
            <person name="Bruce D."/>
            <person name="Barry K."/>
            <person name="Shu S."/>
            <person name="Lindquist E."/>
            <person name="Wang M."/>
            <person name="Pitluck S."/>
            <person name="Vogel J.P."/>
            <person name="Garvin D.F."/>
            <person name="Mockler T.C."/>
            <person name="Schmutz J."/>
            <person name="Rokhsar D."/>
            <person name="Bevan M.W."/>
        </authorList>
    </citation>
    <scope>NUCLEOTIDE SEQUENCE</scope>
    <source>
        <strain evidence="1">Bd21</strain>
    </source>
</reference>
<accession>A0A2K2D043</accession>
<dbReference type="EMBL" id="CM000882">
    <property type="protein sequence ID" value="PNT67651.1"/>
    <property type="molecule type" value="Genomic_DNA"/>
</dbReference>
<evidence type="ECO:0000313" key="3">
    <source>
        <dbReference type="Proteomes" id="UP000008810"/>
    </source>
</evidence>
<dbReference type="EnsemblPlants" id="PNT67651">
    <property type="protein sequence ID" value="PNT67651"/>
    <property type="gene ID" value="BRADI_3g30153v3"/>
</dbReference>